<organism evidence="2">
    <name type="scientific">Corethron hystrix</name>
    <dbReference type="NCBI Taxonomy" id="216773"/>
    <lineage>
        <taxon>Eukaryota</taxon>
        <taxon>Sar</taxon>
        <taxon>Stramenopiles</taxon>
        <taxon>Ochrophyta</taxon>
        <taxon>Bacillariophyta</taxon>
        <taxon>Coscinodiscophyceae</taxon>
        <taxon>Corethrophycidae</taxon>
        <taxon>Corethrales</taxon>
        <taxon>Corethraceae</taxon>
        <taxon>Corethron</taxon>
    </lineage>
</organism>
<reference evidence="2" key="1">
    <citation type="submission" date="2021-01" db="EMBL/GenBank/DDBJ databases">
        <authorList>
            <person name="Corre E."/>
            <person name="Pelletier E."/>
            <person name="Niang G."/>
            <person name="Scheremetjew M."/>
            <person name="Finn R."/>
            <person name="Kale V."/>
            <person name="Holt S."/>
            <person name="Cochrane G."/>
            <person name="Meng A."/>
            <person name="Brown T."/>
            <person name="Cohen L."/>
        </authorList>
    </citation>
    <scope>NUCLEOTIDE SEQUENCE</scope>
    <source>
        <strain evidence="2">308</strain>
    </source>
</reference>
<protein>
    <submittedName>
        <fullName evidence="2">Uncharacterized protein</fullName>
    </submittedName>
</protein>
<dbReference type="EMBL" id="HBFR01042757">
    <property type="protein sequence ID" value="CAD8904051.1"/>
    <property type="molecule type" value="Transcribed_RNA"/>
</dbReference>
<sequence length="630" mass="70663">MIQRSSFSKRIALHTVSTLLLSLHIRNTYGSYGITLNDLKVRDRNLAPILGRGYSMASGEVAGMCLRPSVTRVQREMNHKDGHEGAHGEPITETVTRSGPVDSDIAAPHPTAYDYDFYSKQILGQIDLEIYRLEGKIANSLGFLWAKSIIEADYLHIVGIGEDPNSLVSHLVMVLEAARYQTTVDDAALMLDPNVKTLLKAGDFVSFYQTCGPSYIRSIRRQSEMMGVFTHETKCSSGPCTYFDEKTDPEGTERRRKLREMELKRMNSNLEKAFEDKMSEAQEGTVPDDEANLGGGLNHRELEDSITQLGSGSKYAGHLDSPNTHIELRAFGVSAAPGTTEDEALAVQVKTLEEFWKATGYFFRTLQSTHLDAGVPVSLEIVPWHKSPLFQAESGYLNDMDVEACAAGSEGGDNCPTEVGRYPHHLKQYNMMLNAEHLSRMDDVLKRKMKDMLLMQSCMADLHKFDSDTYDTLLLNQRYITLPENKEQRRRLHDSEVDLEVRTMSAARMRDHIFTHDVLDDFINELKDYIEDYYSPCSTALAQDSGYVHGGSIMTHAWYQHDECMDTVCIMPGAVRSADKSKCIILEKELGGTASQKPLDYNLLMKMYCSPTLTGAYGPPLSYTLHPSDH</sequence>
<accession>A0A7S1G3R5</accession>
<evidence type="ECO:0000313" key="2">
    <source>
        <dbReference type="EMBL" id="CAD8904051.1"/>
    </source>
</evidence>
<evidence type="ECO:0000256" key="1">
    <source>
        <dbReference type="SAM" id="MobiDB-lite"/>
    </source>
</evidence>
<dbReference type="AlphaFoldDB" id="A0A7S1G3R5"/>
<proteinExistence type="predicted"/>
<feature type="region of interest" description="Disordered" evidence="1">
    <location>
        <begin position="79"/>
        <end position="101"/>
    </location>
</feature>
<gene>
    <name evidence="2" type="ORF">CHYS00102_LOCUS31271</name>
</gene>
<name>A0A7S1G3R5_9STRA</name>